<dbReference type="AlphaFoldDB" id="A0A026W1A0"/>
<proteinExistence type="predicted"/>
<keyword evidence="2" id="KW-1185">Reference proteome</keyword>
<name>A0A026W1A0_OOCBI</name>
<dbReference type="Proteomes" id="UP000053097">
    <property type="component" value="Unassembled WGS sequence"/>
</dbReference>
<protein>
    <submittedName>
        <fullName evidence="1">Uncharacterized protein</fullName>
    </submittedName>
</protein>
<evidence type="ECO:0000313" key="2">
    <source>
        <dbReference type="Proteomes" id="UP000053097"/>
    </source>
</evidence>
<gene>
    <name evidence="1" type="ORF">X777_11831</name>
</gene>
<evidence type="ECO:0000313" key="1">
    <source>
        <dbReference type="EMBL" id="EZA49850.1"/>
    </source>
</evidence>
<dbReference type="EMBL" id="KK107494">
    <property type="protein sequence ID" value="EZA49850.1"/>
    <property type="molecule type" value="Genomic_DNA"/>
</dbReference>
<organism evidence="1 2">
    <name type="scientific">Ooceraea biroi</name>
    <name type="common">Clonal raider ant</name>
    <name type="synonym">Cerapachys biroi</name>
    <dbReference type="NCBI Taxonomy" id="2015173"/>
    <lineage>
        <taxon>Eukaryota</taxon>
        <taxon>Metazoa</taxon>
        <taxon>Ecdysozoa</taxon>
        <taxon>Arthropoda</taxon>
        <taxon>Hexapoda</taxon>
        <taxon>Insecta</taxon>
        <taxon>Pterygota</taxon>
        <taxon>Neoptera</taxon>
        <taxon>Endopterygota</taxon>
        <taxon>Hymenoptera</taxon>
        <taxon>Apocrita</taxon>
        <taxon>Aculeata</taxon>
        <taxon>Formicoidea</taxon>
        <taxon>Formicidae</taxon>
        <taxon>Dorylinae</taxon>
        <taxon>Ooceraea</taxon>
    </lineage>
</organism>
<reference evidence="1 2" key="1">
    <citation type="journal article" date="2014" name="Curr. Biol.">
        <title>The genome of the clonal raider ant Cerapachys biroi.</title>
        <authorList>
            <person name="Oxley P.R."/>
            <person name="Ji L."/>
            <person name="Fetter-Pruneda I."/>
            <person name="McKenzie S.K."/>
            <person name="Li C."/>
            <person name="Hu H."/>
            <person name="Zhang G."/>
            <person name="Kronauer D.J."/>
        </authorList>
    </citation>
    <scope>NUCLEOTIDE SEQUENCE [LARGE SCALE GENOMIC DNA]</scope>
</reference>
<accession>A0A026W1A0</accession>
<sequence length="85" mass="9202">MLGTGECVCECTYKPSEAYTAPKVVDPERARHKGLIHPGANAESPPEKEGVCRLPGSILCAWILPAMPSARDIIHRDNGILMFLA</sequence>